<dbReference type="EMBL" id="QKRX01000017">
    <property type="protein sequence ID" value="RAU16755.1"/>
    <property type="molecule type" value="Genomic_DNA"/>
</dbReference>
<dbReference type="InterPro" id="IPR027417">
    <property type="entry name" value="P-loop_NTPase"/>
</dbReference>
<evidence type="ECO:0000256" key="1">
    <source>
        <dbReference type="ARBA" id="ARBA00022448"/>
    </source>
</evidence>
<dbReference type="InterPro" id="IPR003593">
    <property type="entry name" value="AAA+_ATPase"/>
</dbReference>
<evidence type="ECO:0000256" key="3">
    <source>
        <dbReference type="ARBA" id="ARBA00022741"/>
    </source>
</evidence>
<sequence>MSIRVENISKRFGQFQALQPLTLEIPDGELVGLLGPSGSGKTTLLRIIAGLETADTGRILFHGQDVTNVHVRDRRVGFVFQHYALFRHMTVAQNVAFGLEVLPKAERPSAPEIHKRVANLLDMVQLGHLAKRFPSQLSGGQKQRVALARALAMQPQVLLLDEPFGALDAKVRKDLRRWLRSLHDELHFTSVFVTHDQEEALELSDKVVVMSAGKIEQVDSPQELYSRPESRFVFDFLGHINVLDAQVKGSRLQQGAAWVELPKAVTVPMAQLYLRPHEVHLQQTPVAHANLPLTINAVSLIGAEVRLELQPDGWQADEPWEIGISHAQYNAWQPMRGDRCYAVPDIGHLFMQGVTEPETLTWASTLIQDPNFPKRSAHLAEVS</sequence>
<proteinExistence type="predicted"/>
<dbReference type="InterPro" id="IPR050093">
    <property type="entry name" value="ABC_SmlMolc_Importer"/>
</dbReference>
<dbReference type="PANTHER" id="PTHR42781">
    <property type="entry name" value="SPERMIDINE/PUTRESCINE IMPORT ATP-BINDING PROTEIN POTA"/>
    <property type="match status" value="1"/>
</dbReference>
<evidence type="ECO:0000256" key="4">
    <source>
        <dbReference type="ARBA" id="ARBA00022840"/>
    </source>
</evidence>
<dbReference type="InterPro" id="IPR008995">
    <property type="entry name" value="Mo/tungstate-bd_C_term_dom"/>
</dbReference>
<keyword evidence="7" id="KW-0472">Membrane</keyword>
<dbReference type="Pfam" id="PF00005">
    <property type="entry name" value="ABC_tran"/>
    <property type="match status" value="1"/>
</dbReference>
<protein>
    <submittedName>
        <fullName evidence="9">Sulfate ABC transporter ATP-binding protein</fullName>
    </submittedName>
</protein>
<dbReference type="GO" id="GO:0005524">
    <property type="term" value="F:ATP binding"/>
    <property type="evidence" value="ECO:0007669"/>
    <property type="project" value="UniProtKB-KW"/>
</dbReference>
<keyword evidence="3" id="KW-0547">Nucleotide-binding</keyword>
<dbReference type="GO" id="GO:0015419">
    <property type="term" value="F:ABC-type sulfate transporter activity"/>
    <property type="evidence" value="ECO:0007669"/>
    <property type="project" value="InterPro"/>
</dbReference>
<name>A0A364NIN9_9GAMM</name>
<keyword evidence="2" id="KW-1003">Cell membrane</keyword>
<organism evidence="9 10">
    <name type="scientific">Nitrincola tibetensis</name>
    <dbReference type="NCBI Taxonomy" id="2219697"/>
    <lineage>
        <taxon>Bacteria</taxon>
        <taxon>Pseudomonadati</taxon>
        <taxon>Pseudomonadota</taxon>
        <taxon>Gammaproteobacteria</taxon>
        <taxon>Oceanospirillales</taxon>
        <taxon>Oceanospirillaceae</taxon>
        <taxon>Nitrincola</taxon>
    </lineage>
</organism>
<reference evidence="9 10" key="1">
    <citation type="submission" date="2018-06" db="EMBL/GenBank/DDBJ databases">
        <title>Nitrincola tibetense sp. nov., isolated from Lake XuguoCo on Tibetan Plateau.</title>
        <authorList>
            <person name="Xing P."/>
        </authorList>
    </citation>
    <scope>NUCLEOTIDE SEQUENCE [LARGE SCALE GENOMIC DNA]</scope>
    <source>
        <strain evidence="10">xg18</strain>
    </source>
</reference>
<dbReference type="RefSeq" id="WP_112160422.1">
    <property type="nucleotide sequence ID" value="NZ_QKRX01000017.1"/>
</dbReference>
<keyword evidence="10" id="KW-1185">Reference proteome</keyword>
<feature type="domain" description="ABC transporter" evidence="8">
    <location>
        <begin position="3"/>
        <end position="237"/>
    </location>
</feature>
<dbReference type="Gene3D" id="3.40.50.300">
    <property type="entry name" value="P-loop containing nucleotide triphosphate hydrolases"/>
    <property type="match status" value="1"/>
</dbReference>
<evidence type="ECO:0000256" key="5">
    <source>
        <dbReference type="ARBA" id="ARBA00022967"/>
    </source>
</evidence>
<dbReference type="PANTHER" id="PTHR42781:SF4">
    <property type="entry name" value="SPERMIDINE_PUTRESCINE IMPORT ATP-BINDING PROTEIN POTA"/>
    <property type="match status" value="1"/>
</dbReference>
<evidence type="ECO:0000313" key="10">
    <source>
        <dbReference type="Proteomes" id="UP000250744"/>
    </source>
</evidence>
<comment type="caution">
    <text evidence="9">The sequence shown here is derived from an EMBL/GenBank/DDBJ whole genome shotgun (WGS) entry which is preliminary data.</text>
</comment>
<dbReference type="Proteomes" id="UP000250744">
    <property type="component" value="Unassembled WGS sequence"/>
</dbReference>
<keyword evidence="5" id="KW-1278">Translocase</keyword>
<dbReference type="OrthoDB" id="9802264at2"/>
<dbReference type="SUPFAM" id="SSF50331">
    <property type="entry name" value="MOP-like"/>
    <property type="match status" value="1"/>
</dbReference>
<dbReference type="NCBIfam" id="TIGR00968">
    <property type="entry name" value="3a0106s01"/>
    <property type="match status" value="1"/>
</dbReference>
<dbReference type="GO" id="GO:0043190">
    <property type="term" value="C:ATP-binding cassette (ABC) transporter complex"/>
    <property type="evidence" value="ECO:0007669"/>
    <property type="project" value="InterPro"/>
</dbReference>
<accession>A0A364NIN9</accession>
<evidence type="ECO:0000256" key="6">
    <source>
        <dbReference type="ARBA" id="ARBA00023032"/>
    </source>
</evidence>
<dbReference type="FunFam" id="3.40.50.300:FF:000227">
    <property type="entry name" value="Sulfate/thiosulfate import ATP-binding protein CysA"/>
    <property type="match status" value="1"/>
</dbReference>
<evidence type="ECO:0000256" key="2">
    <source>
        <dbReference type="ARBA" id="ARBA00022475"/>
    </source>
</evidence>
<dbReference type="PROSITE" id="PS00211">
    <property type="entry name" value="ABC_TRANSPORTER_1"/>
    <property type="match status" value="1"/>
</dbReference>
<dbReference type="InterPro" id="IPR024765">
    <property type="entry name" value="TOBE-like"/>
</dbReference>
<dbReference type="InterPro" id="IPR017871">
    <property type="entry name" value="ABC_transporter-like_CS"/>
</dbReference>
<dbReference type="GO" id="GO:0016887">
    <property type="term" value="F:ATP hydrolysis activity"/>
    <property type="evidence" value="ECO:0007669"/>
    <property type="project" value="InterPro"/>
</dbReference>
<dbReference type="CDD" id="cd03296">
    <property type="entry name" value="ABC_CysA_sulfate_importer"/>
    <property type="match status" value="1"/>
</dbReference>
<evidence type="ECO:0000256" key="7">
    <source>
        <dbReference type="ARBA" id="ARBA00023136"/>
    </source>
</evidence>
<keyword evidence="1" id="KW-0813">Transport</keyword>
<gene>
    <name evidence="9" type="ORF">DN062_16625</name>
</gene>
<dbReference type="SMART" id="SM00382">
    <property type="entry name" value="AAA"/>
    <property type="match status" value="1"/>
</dbReference>
<evidence type="ECO:0000259" key="8">
    <source>
        <dbReference type="PROSITE" id="PS50893"/>
    </source>
</evidence>
<dbReference type="Pfam" id="PF12857">
    <property type="entry name" value="TOBE_3"/>
    <property type="match status" value="1"/>
</dbReference>
<dbReference type="InterPro" id="IPR003439">
    <property type="entry name" value="ABC_transporter-like_ATP-bd"/>
</dbReference>
<dbReference type="AlphaFoldDB" id="A0A364NIN9"/>
<dbReference type="PROSITE" id="PS50893">
    <property type="entry name" value="ABC_TRANSPORTER_2"/>
    <property type="match status" value="1"/>
</dbReference>
<keyword evidence="4 9" id="KW-0067">ATP-binding</keyword>
<dbReference type="InterPro" id="IPR005666">
    <property type="entry name" value="Sulph_transpt1"/>
</dbReference>
<keyword evidence="6" id="KW-0764">Sulfate transport</keyword>
<dbReference type="SUPFAM" id="SSF52540">
    <property type="entry name" value="P-loop containing nucleoside triphosphate hydrolases"/>
    <property type="match status" value="1"/>
</dbReference>
<evidence type="ECO:0000313" key="9">
    <source>
        <dbReference type="EMBL" id="RAU16755.1"/>
    </source>
</evidence>